<evidence type="ECO:0000313" key="3">
    <source>
        <dbReference type="Proteomes" id="UP000198902"/>
    </source>
</evidence>
<dbReference type="OrthoDB" id="156950at2157"/>
<reference evidence="3" key="1">
    <citation type="submission" date="2015-03" db="EMBL/GenBank/DDBJ databases">
        <authorList>
            <person name="Urmite Genomes"/>
        </authorList>
    </citation>
    <scope>NUCLEOTIDE SEQUENCE [LARGE SCALE GENOMIC DNA]</scope>
    <source>
        <strain evidence="3">Arc-Hr</strain>
    </source>
</reference>
<proteinExistence type="predicted"/>
<protein>
    <submittedName>
        <fullName evidence="2">Uncharacterized protein</fullName>
    </submittedName>
</protein>
<organism evidence="2 3">
    <name type="scientific">Haloferax massiliensis</name>
    <dbReference type="NCBI Taxonomy" id="1476858"/>
    <lineage>
        <taxon>Archaea</taxon>
        <taxon>Methanobacteriati</taxon>
        <taxon>Methanobacteriota</taxon>
        <taxon>Stenosarchaea group</taxon>
        <taxon>Halobacteria</taxon>
        <taxon>Halobacteriales</taxon>
        <taxon>Haloferacaceae</taxon>
        <taxon>Haloferax</taxon>
    </lineage>
</organism>
<feature type="region of interest" description="Disordered" evidence="1">
    <location>
        <begin position="263"/>
        <end position="294"/>
    </location>
</feature>
<dbReference type="RefSeq" id="WP_089777196.1">
    <property type="nucleotide sequence ID" value="NZ_CABLRR010000001.1"/>
</dbReference>
<dbReference type="Pfam" id="PF24375">
    <property type="entry name" value="DUF7531"/>
    <property type="match status" value="1"/>
</dbReference>
<name>A0A0D6JMZ0_9EURY</name>
<sequence>MRVDCEGCAGCCIDWRPVAPVPLDHERRGPRAPLDDTYNLVPLTRDEVRDFVDAGLGDVLTPRLWEASPGEGVEIDGVEVAAIAGKPAFFVGMRKPPKPVGPFGLERTWLRACAFLDPETLQCRIHDTEFYPDECAEYPGHNLVLEQETECERVERHHGGERLLDDAPPDDLHGLLLGPHALGAKVFVHPDPERLAGTIDHLKTRELTPEDRAEFVGVAVGSHPGSTEVDGDRASRARAKTLESESWAGNAVAAWDAVAGRLGSAADEAPDPDEVEVARGAPETPGWDAVRGDG</sequence>
<dbReference type="Proteomes" id="UP000198902">
    <property type="component" value="Unassembled WGS sequence"/>
</dbReference>
<dbReference type="AlphaFoldDB" id="A0A0D6JMZ0"/>
<dbReference type="EMBL" id="CSTE01000001">
    <property type="protein sequence ID" value="CQR49272.1"/>
    <property type="molecule type" value="Genomic_DNA"/>
</dbReference>
<dbReference type="InterPro" id="IPR055953">
    <property type="entry name" value="DUF7531"/>
</dbReference>
<gene>
    <name evidence="2" type="ORF">BN996_00729</name>
</gene>
<keyword evidence="3" id="KW-1185">Reference proteome</keyword>
<accession>A0A0D6JMZ0</accession>
<evidence type="ECO:0000313" key="2">
    <source>
        <dbReference type="EMBL" id="CQR49272.1"/>
    </source>
</evidence>
<evidence type="ECO:0000256" key="1">
    <source>
        <dbReference type="SAM" id="MobiDB-lite"/>
    </source>
</evidence>